<accession>A0A1Y2CTE2</accession>
<feature type="chain" id="PRO_5012101492" description="CUB domain-containing protein" evidence="1">
    <location>
        <begin position="29"/>
        <end position="246"/>
    </location>
</feature>
<dbReference type="Proteomes" id="UP000193642">
    <property type="component" value="Unassembled WGS sequence"/>
</dbReference>
<keyword evidence="3" id="KW-1185">Reference proteome</keyword>
<comment type="caution">
    <text evidence="2">The sequence shown here is derived from an EMBL/GenBank/DDBJ whole genome shotgun (WGS) entry which is preliminary data.</text>
</comment>
<feature type="signal peptide" evidence="1">
    <location>
        <begin position="1"/>
        <end position="28"/>
    </location>
</feature>
<keyword evidence="1" id="KW-0732">Signal</keyword>
<dbReference type="EMBL" id="MCGO01000009">
    <property type="protein sequence ID" value="ORY49625.1"/>
    <property type="molecule type" value="Genomic_DNA"/>
</dbReference>
<dbReference type="AlphaFoldDB" id="A0A1Y2CTE2"/>
<name>A0A1Y2CTE2_9FUNG</name>
<sequence>MLESISSTSVVTTAIVCLLAWLIVPNQSSSDDREMDPKTFPSSATRLNARLKKMRDQYHHYHTKLEGSNVWMDVFVYNATAKVVTIKFDLLEGLGEFGVECNPNTIESGSSSYFTLKRTFSARQFSWFCASYFGSNWEVISGYLTMNVKDTAFSAFRVGFRFGKTSSGEVFNYTGITATQDSHIRPFEPYPPTEQFCNHRESNGKNRILAETTTMRVFAFPSKNSIRLIIESVDDPLVYNTHSKFL</sequence>
<evidence type="ECO:0008006" key="4">
    <source>
        <dbReference type="Google" id="ProtNLM"/>
    </source>
</evidence>
<proteinExistence type="predicted"/>
<reference evidence="2 3" key="1">
    <citation type="submission" date="2016-07" db="EMBL/GenBank/DDBJ databases">
        <title>Pervasive Adenine N6-methylation of Active Genes in Fungi.</title>
        <authorList>
            <consortium name="DOE Joint Genome Institute"/>
            <person name="Mondo S.J."/>
            <person name="Dannebaum R.O."/>
            <person name="Kuo R.C."/>
            <person name="Labutti K."/>
            <person name="Haridas S."/>
            <person name="Kuo A."/>
            <person name="Salamov A."/>
            <person name="Ahrendt S.R."/>
            <person name="Lipzen A."/>
            <person name="Sullivan W."/>
            <person name="Andreopoulos W.B."/>
            <person name="Clum A."/>
            <person name="Lindquist E."/>
            <person name="Daum C."/>
            <person name="Ramamoorthy G.K."/>
            <person name="Gryganskyi A."/>
            <person name="Culley D."/>
            <person name="Magnuson J.K."/>
            <person name="James T.Y."/>
            <person name="O'Malley M.A."/>
            <person name="Stajich J.E."/>
            <person name="Spatafora J.W."/>
            <person name="Visel A."/>
            <person name="Grigoriev I.V."/>
        </authorList>
    </citation>
    <scope>NUCLEOTIDE SEQUENCE [LARGE SCALE GENOMIC DNA]</scope>
    <source>
        <strain evidence="2 3">JEL800</strain>
    </source>
</reference>
<evidence type="ECO:0000313" key="2">
    <source>
        <dbReference type="EMBL" id="ORY49625.1"/>
    </source>
</evidence>
<evidence type="ECO:0000313" key="3">
    <source>
        <dbReference type="Proteomes" id="UP000193642"/>
    </source>
</evidence>
<evidence type="ECO:0000256" key="1">
    <source>
        <dbReference type="SAM" id="SignalP"/>
    </source>
</evidence>
<organism evidence="2 3">
    <name type="scientific">Rhizoclosmatium globosum</name>
    <dbReference type="NCBI Taxonomy" id="329046"/>
    <lineage>
        <taxon>Eukaryota</taxon>
        <taxon>Fungi</taxon>
        <taxon>Fungi incertae sedis</taxon>
        <taxon>Chytridiomycota</taxon>
        <taxon>Chytridiomycota incertae sedis</taxon>
        <taxon>Chytridiomycetes</taxon>
        <taxon>Chytridiales</taxon>
        <taxon>Chytriomycetaceae</taxon>
        <taxon>Rhizoclosmatium</taxon>
    </lineage>
</organism>
<protein>
    <recommendedName>
        <fullName evidence="4">CUB domain-containing protein</fullName>
    </recommendedName>
</protein>
<gene>
    <name evidence="2" type="ORF">BCR33DRAFT_847554</name>
</gene>
<dbReference type="OrthoDB" id="10275456at2759"/>